<evidence type="ECO:0000313" key="2">
    <source>
        <dbReference type="Proteomes" id="UP001057402"/>
    </source>
</evidence>
<sequence length="811" mass="89183">MFIWFSFAFLCSKSGKVPEEEKELAPMAKQFRGFVLFSAMVLFFARPTEQLQSSQAQTLVRIQKLLNYPATQGDAVADFCDSATISSFAVVCYQDSVTQLHVVGDLGAPPLPGGFSMDSFMKTLSRLPSLKVLTLASLGLRGPLPGKIARLSSLEILNVSSNYINGSLPQQLSSMTSLETLVLDQNNFSGPLPGWLGSLPGLTVLSARVNSFGQSLPSSISHLENLRVLALSANQFVGTVPDLRSLTNLQVLDLEDNEFSGKFPQLSNRLTVLILRKNKFRSGAPAGLTSYFQLQHLDLSGNSFVGPFPQSLFSLPSITYLNIAENKFTGLLSENQSCCDSLAYVNISTNLLTGKLPNCLSDSTKREAAYAGNCMVGGVQNQEPASFCLNEAIAVGIVPGRKKARSSLRTVTGLSIAGGTLGGIILIGAIFWAVKRSRAKRMTKLPRTRLIYENASTGYTSKMITDARYISQTMKLGALGLPAYRTFALEEIEEATWNFDSSTSINDGSDGQMYRGQLKNGLIVTIGCLNVRKRRSISHYMPYIELISKFRHPHVVSVLGHCFECYWDDSSVSRIFLVFEYVSNGNLRSWISGQHRQPLAWSQRITAAIGVARGIQYLHTRGVPGLYSNKLKTTDVLLDQNLLVKISSYNLPLLAEELVKGKDGNKLISGGMKDNAASWERNHDKTDIYDFGVILLEILTGRSFQSQRDVDLIKDQLQPAVVGSDEAARRGMIDPLIQTTCTDQSIRTMTEICTRCLNGKPAERPSMEDVIWNLQFAAQVQEAWRGDSQSSDGSPQVSFTSPTRTHHHRLE</sequence>
<keyword evidence="2" id="KW-1185">Reference proteome</keyword>
<proteinExistence type="predicted"/>
<dbReference type="EMBL" id="CM042889">
    <property type="protein sequence ID" value="KAI4319676.1"/>
    <property type="molecule type" value="Genomic_DNA"/>
</dbReference>
<dbReference type="Proteomes" id="UP001057402">
    <property type="component" value="Chromosome 10"/>
</dbReference>
<protein>
    <submittedName>
        <fullName evidence="1">Uncharacterized protein</fullName>
    </submittedName>
</protein>
<accession>A0ACB9M7Y6</accession>
<gene>
    <name evidence="1" type="ORF">MLD38_033249</name>
</gene>
<evidence type="ECO:0000313" key="1">
    <source>
        <dbReference type="EMBL" id="KAI4319676.1"/>
    </source>
</evidence>
<comment type="caution">
    <text evidence="1">The sequence shown here is derived from an EMBL/GenBank/DDBJ whole genome shotgun (WGS) entry which is preliminary data.</text>
</comment>
<name>A0ACB9M7Y6_9MYRT</name>
<reference evidence="2" key="1">
    <citation type="journal article" date="2023" name="Front. Plant Sci.">
        <title>Chromosomal-level genome assembly of Melastoma candidum provides insights into trichome evolution.</title>
        <authorList>
            <person name="Zhong Y."/>
            <person name="Wu W."/>
            <person name="Sun C."/>
            <person name="Zou P."/>
            <person name="Liu Y."/>
            <person name="Dai S."/>
            <person name="Zhou R."/>
        </authorList>
    </citation>
    <scope>NUCLEOTIDE SEQUENCE [LARGE SCALE GENOMIC DNA]</scope>
</reference>
<organism evidence="1 2">
    <name type="scientific">Melastoma candidum</name>
    <dbReference type="NCBI Taxonomy" id="119954"/>
    <lineage>
        <taxon>Eukaryota</taxon>
        <taxon>Viridiplantae</taxon>
        <taxon>Streptophyta</taxon>
        <taxon>Embryophyta</taxon>
        <taxon>Tracheophyta</taxon>
        <taxon>Spermatophyta</taxon>
        <taxon>Magnoliopsida</taxon>
        <taxon>eudicotyledons</taxon>
        <taxon>Gunneridae</taxon>
        <taxon>Pentapetalae</taxon>
        <taxon>rosids</taxon>
        <taxon>malvids</taxon>
        <taxon>Myrtales</taxon>
        <taxon>Melastomataceae</taxon>
        <taxon>Melastomatoideae</taxon>
        <taxon>Melastomateae</taxon>
        <taxon>Melastoma</taxon>
    </lineage>
</organism>